<feature type="transmembrane region" description="Helical" evidence="3">
    <location>
        <begin position="286"/>
        <end position="309"/>
    </location>
</feature>
<dbReference type="Proteomes" id="UP001166052">
    <property type="component" value="Unassembled WGS sequence"/>
</dbReference>
<evidence type="ECO:0000256" key="3">
    <source>
        <dbReference type="SAM" id="Phobius"/>
    </source>
</evidence>
<comment type="caution">
    <text evidence="5">The sequence shown here is derived from an EMBL/GenBank/DDBJ whole genome shotgun (WGS) entry which is preliminary data.</text>
</comment>
<keyword evidence="3" id="KW-1133">Transmembrane helix</keyword>
<dbReference type="Pfam" id="PF07654">
    <property type="entry name" value="C1-set"/>
    <property type="match status" value="2"/>
</dbReference>
<dbReference type="InterPro" id="IPR036179">
    <property type="entry name" value="Ig-like_dom_sf"/>
</dbReference>
<feature type="domain" description="Ig-like" evidence="4">
    <location>
        <begin position="174"/>
        <end position="266"/>
    </location>
</feature>
<feature type="non-terminal residue" evidence="5">
    <location>
        <position position="318"/>
    </location>
</feature>
<dbReference type="SMART" id="SM00407">
    <property type="entry name" value="IGc1"/>
    <property type="match status" value="2"/>
</dbReference>
<keyword evidence="3" id="KW-0472">Membrane</keyword>
<feature type="domain" description="Ig-like" evidence="4">
    <location>
        <begin position="80"/>
        <end position="167"/>
    </location>
</feature>
<dbReference type="PANTHER" id="PTHR19971">
    <property type="entry name" value="SIGNAL-REGULATORY PROTEIN BETA"/>
    <property type="match status" value="1"/>
</dbReference>
<dbReference type="EMBL" id="JAAWVN010027322">
    <property type="protein sequence ID" value="MBN3294610.1"/>
    <property type="molecule type" value="Genomic_DNA"/>
</dbReference>
<evidence type="ECO:0000313" key="6">
    <source>
        <dbReference type="Proteomes" id="UP001166052"/>
    </source>
</evidence>
<sequence length="318" mass="35439">MTCKLSGVYPKDIKVTWDKTFESSQSQHLEEHEDGTFTVTSVLSFIVKEDMRGTRLTCQAGYEGLTPVSGAVTLGIRGPPSIKGPKKRVETGQMVSFTCESLGDQDTSITWLKGETTVSGGQKMSWSDGTRSELKVTLYKNDVKSRIYCQIPGYRGGSVPSDALNFSTFILVIPEVTIQKTSVEDSHNSPSFYCKISGFYPDDIKVMWLLEGQTLNSTLFNSIKNLDGTFRAFTLIDVIVTNEVKQLTCVVTQIGNRNVTHSVEFAKRSSGDEENVVTPPACHVPLWFIFILVKVCLFVTINACFCLAVKREIRRKRR</sequence>
<dbReference type="InterPro" id="IPR003597">
    <property type="entry name" value="Ig_C1-set"/>
</dbReference>
<dbReference type="InterPro" id="IPR007110">
    <property type="entry name" value="Ig-like_dom"/>
</dbReference>
<dbReference type="InterPro" id="IPR013783">
    <property type="entry name" value="Ig-like_fold"/>
</dbReference>
<evidence type="ECO:0000256" key="1">
    <source>
        <dbReference type="ARBA" id="ARBA00023157"/>
    </source>
</evidence>
<evidence type="ECO:0000259" key="4">
    <source>
        <dbReference type="PROSITE" id="PS50835"/>
    </source>
</evidence>
<organism evidence="5 6">
    <name type="scientific">Polypterus senegalus</name>
    <name type="common">Senegal bichir</name>
    <dbReference type="NCBI Taxonomy" id="55291"/>
    <lineage>
        <taxon>Eukaryota</taxon>
        <taxon>Metazoa</taxon>
        <taxon>Chordata</taxon>
        <taxon>Craniata</taxon>
        <taxon>Vertebrata</taxon>
        <taxon>Euteleostomi</taxon>
        <taxon>Actinopterygii</taxon>
        <taxon>Polypteriformes</taxon>
        <taxon>Polypteridae</taxon>
        <taxon>Polypterus</taxon>
    </lineage>
</organism>
<dbReference type="Gene3D" id="2.60.40.10">
    <property type="entry name" value="Immunoglobulins"/>
    <property type="match status" value="3"/>
</dbReference>
<dbReference type="PROSITE" id="PS50835">
    <property type="entry name" value="IG_LIKE"/>
    <property type="match status" value="3"/>
</dbReference>
<evidence type="ECO:0000256" key="2">
    <source>
        <dbReference type="ARBA" id="ARBA00023180"/>
    </source>
</evidence>
<protein>
    <submittedName>
        <fullName evidence="5">SIRBL protein</fullName>
    </submittedName>
</protein>
<feature type="non-terminal residue" evidence="5">
    <location>
        <position position="1"/>
    </location>
</feature>
<keyword evidence="3" id="KW-0812">Transmembrane</keyword>
<keyword evidence="2" id="KW-0325">Glycoprotein</keyword>
<proteinExistence type="predicted"/>
<evidence type="ECO:0000313" key="5">
    <source>
        <dbReference type="EMBL" id="MBN3294610.1"/>
    </source>
</evidence>
<reference evidence="5" key="1">
    <citation type="journal article" date="2021" name="Cell">
        <title>Tracing the genetic footprints of vertebrate landing in non-teleost ray-finned fishes.</title>
        <authorList>
            <person name="Bi X."/>
            <person name="Wang K."/>
            <person name="Yang L."/>
            <person name="Pan H."/>
            <person name="Jiang H."/>
            <person name="Wei Q."/>
            <person name="Fang M."/>
            <person name="Yu H."/>
            <person name="Zhu C."/>
            <person name="Cai Y."/>
            <person name="He Y."/>
            <person name="Gan X."/>
            <person name="Zeng H."/>
            <person name="Yu D."/>
            <person name="Zhu Y."/>
            <person name="Jiang H."/>
            <person name="Qiu Q."/>
            <person name="Yang H."/>
            <person name="Zhang Y.E."/>
            <person name="Wang W."/>
            <person name="Zhu M."/>
            <person name="He S."/>
            <person name="Zhang G."/>
        </authorList>
    </citation>
    <scope>NUCLEOTIDE SEQUENCE</scope>
    <source>
        <strain evidence="5">Bchr_001</strain>
    </source>
</reference>
<keyword evidence="6" id="KW-1185">Reference proteome</keyword>
<feature type="domain" description="Ig-like" evidence="4">
    <location>
        <begin position="1"/>
        <end position="73"/>
    </location>
</feature>
<keyword evidence="1" id="KW-1015">Disulfide bond</keyword>
<accession>A0ABS2Z6M7</accession>
<dbReference type="SUPFAM" id="SSF48726">
    <property type="entry name" value="Immunoglobulin"/>
    <property type="match status" value="3"/>
</dbReference>
<dbReference type="InterPro" id="IPR051755">
    <property type="entry name" value="Ig-like_CS_Receptor"/>
</dbReference>
<dbReference type="CDD" id="cd00098">
    <property type="entry name" value="IgC1"/>
    <property type="match status" value="2"/>
</dbReference>
<gene>
    <name evidence="5" type="primary">Sirpb1_0</name>
    <name evidence="5" type="ORF">GTO92_0015238</name>
</gene>
<name>A0ABS2Z6M7_POLSE</name>